<keyword evidence="2" id="KW-1185">Reference proteome</keyword>
<evidence type="ECO:0008006" key="3">
    <source>
        <dbReference type="Google" id="ProtNLM"/>
    </source>
</evidence>
<evidence type="ECO:0000313" key="2">
    <source>
        <dbReference type="Proteomes" id="UP001595975"/>
    </source>
</evidence>
<gene>
    <name evidence="1" type="ORF">ACFP3U_26765</name>
</gene>
<protein>
    <recommendedName>
        <fullName evidence="3">DNA-binding protein</fullName>
    </recommendedName>
</protein>
<dbReference type="EMBL" id="JBHSOF010000041">
    <property type="protein sequence ID" value="MFC5666558.1"/>
    <property type="molecule type" value="Genomic_DNA"/>
</dbReference>
<comment type="caution">
    <text evidence="1">The sequence shown here is derived from an EMBL/GenBank/DDBJ whole genome shotgun (WGS) entry which is preliminary data.</text>
</comment>
<reference evidence="2" key="1">
    <citation type="journal article" date="2019" name="Int. J. Syst. Evol. Microbiol.">
        <title>The Global Catalogue of Microorganisms (GCM) 10K type strain sequencing project: providing services to taxonomists for standard genome sequencing and annotation.</title>
        <authorList>
            <consortium name="The Broad Institute Genomics Platform"/>
            <consortium name="The Broad Institute Genome Sequencing Center for Infectious Disease"/>
            <person name="Wu L."/>
            <person name="Ma J."/>
        </authorList>
    </citation>
    <scope>NUCLEOTIDE SEQUENCE [LARGE SCALE GENOMIC DNA]</scope>
    <source>
        <strain evidence="2">CGMCC 4.1437</strain>
    </source>
</reference>
<evidence type="ECO:0000313" key="1">
    <source>
        <dbReference type="EMBL" id="MFC5666558.1"/>
    </source>
</evidence>
<proteinExistence type="predicted"/>
<name>A0ABW0X9Y6_9ACTN</name>
<dbReference type="RefSeq" id="WP_380228246.1">
    <property type="nucleotide sequence ID" value="NZ_JBHSOF010000041.1"/>
</dbReference>
<accession>A0ABW0X9Y6</accession>
<dbReference type="Proteomes" id="UP001595975">
    <property type="component" value="Unassembled WGS sequence"/>
</dbReference>
<sequence>MSTARRVDSTGEWWVMVGEIGAQGYVARLEDAKVVFRNERGRVLKKVPPVLAGHPGLPGLFGLADGVVAHRRACGQEAERLVREGVAVPVRVVELLSVDAAWAEALAQAGLVPAAGGPQGEDGLLVRRYRHPALPGAERVVLTAEDAARHRDRLMVHQGWEPVGSLATGLPAAGAMPFPESALAAHPTREREVLHHLERLEQATSAWRVWMKRDVDAVLKTVAAADPALSRCFLDGVADLCLRHGGERADAAAWFARARTAERTAGEHVDQEWLDARYAAVDAAGALTDTALRERVRQVTARGADRDAARRTLALLGDRTLREGLRTGLAADLVRTARAAGLDPARELARLAGRLLPARDLWHTAAQEFWAALLADPAWELVLADRPDLAREVAAAGPQSGMPDTDLTLDYLERTGALAHLTAAPDAGGAAPGTAADWLRALVVLADRSFRTASRPVLHRLAALLAPRITADGVPVDLPYPSRWDRKAQGSPALRLGLLDVLLAAGAPVADPPPRLADPYLHRVDTAPRPALSALCADPRFARELRALLRAECELTNGGDAHNLWYQPHDPKGWAKVPTLADTGPGREALAQWCDEELAELPLLDLDEVALLLARFQHLGAAVTLLADPARARRLAAVDVAALLLDAVRRNAPEQALDRAGAELLLGAVEARSVFREGAAGLVRQRIGRLLEVEEEQVGREFARLVQIAANCRDGLAHLVPLLTPEAAAGTDAPAVSDVPAVRDVPDVPVAPAEPVRVRVGRLLREVATGSPVWDGDLDRPSAIVAGVSAAFPYLVVDWRTELLRGDATSLDRLREFAGLPFVAEQGPGRWRTVTLGRPGHRPTPPTGHAFRTALSTALVLHSSFNRSELLEYAPGGTFPEDGPLAAADCEVQTRTDLTAHIDADLLHRYLELLADRGPLPARPDTAEELARRLALTTAEAGALLAVRTHHRDHESAAEKEIVRRIGSDAVREFRNRLVPADPERLWTHGPDVERAVAWWHERFGAPPVDAELLALAGREIRFPTGEWAPAGPGPAVDPVPEGLRRRCRRPEALLAAALAPEAGPDRAPAPFASPYAMAWLAHRTPAGHPLRPAVAAAALRVTAEFAAHREGTGPAWRVFSVNLRSATGRPPSTSALAALPGVEVVDDPAAGQWHVLVRPGLLAGAEATVLDALDDYYDGLKPSQALPGGSGLPALADLRILLSGDLEALGRHLAEDAGRTPGWEQDPRRSAPDVVTACAAALGLTADAAALYLMLLALPDPTDRHIRLWTGWTAAELKAAQQRLGATGLVVTARRSRAGRSLFLPGPWLDLKTPRLPVEADRFTHRTLDPGRASTAHAVLVPTRPLPALFAAAWQATQPGPERP</sequence>
<organism evidence="1 2">
    <name type="scientific">Kitasatospora misakiensis</name>
    <dbReference type="NCBI Taxonomy" id="67330"/>
    <lineage>
        <taxon>Bacteria</taxon>
        <taxon>Bacillati</taxon>
        <taxon>Actinomycetota</taxon>
        <taxon>Actinomycetes</taxon>
        <taxon>Kitasatosporales</taxon>
        <taxon>Streptomycetaceae</taxon>
        <taxon>Kitasatospora</taxon>
    </lineage>
</organism>